<dbReference type="InterPro" id="IPR001173">
    <property type="entry name" value="Glyco_trans_2-like"/>
</dbReference>
<dbReference type="InterPro" id="IPR029044">
    <property type="entry name" value="Nucleotide-diphossugar_trans"/>
</dbReference>
<dbReference type="CDD" id="cd00761">
    <property type="entry name" value="Glyco_tranf_GTA_type"/>
    <property type="match status" value="1"/>
</dbReference>
<dbReference type="Pfam" id="PF00535">
    <property type="entry name" value="Glycos_transf_2"/>
    <property type="match status" value="1"/>
</dbReference>
<feature type="domain" description="Glycosyltransferase 2-like" evidence="1">
    <location>
        <begin position="2"/>
        <end position="86"/>
    </location>
</feature>
<dbReference type="EMBL" id="UINC01081677">
    <property type="protein sequence ID" value="SVC25764.1"/>
    <property type="molecule type" value="Genomic_DNA"/>
</dbReference>
<dbReference type="Gene3D" id="3.90.550.10">
    <property type="entry name" value="Spore Coat Polysaccharide Biosynthesis Protein SpsA, Chain A"/>
    <property type="match status" value="1"/>
</dbReference>
<dbReference type="SUPFAM" id="SSF53448">
    <property type="entry name" value="Nucleotide-diphospho-sugar transferases"/>
    <property type="match status" value="1"/>
</dbReference>
<dbReference type="AlphaFoldDB" id="A0A382KLI7"/>
<reference evidence="2" key="1">
    <citation type="submission" date="2018-05" db="EMBL/GenBank/DDBJ databases">
        <authorList>
            <person name="Lanie J.A."/>
            <person name="Ng W.-L."/>
            <person name="Kazmierczak K.M."/>
            <person name="Andrzejewski T.M."/>
            <person name="Davidsen T.M."/>
            <person name="Wayne K.J."/>
            <person name="Tettelin H."/>
            <person name="Glass J.I."/>
            <person name="Rusch D."/>
            <person name="Podicherti R."/>
            <person name="Tsui H.-C.T."/>
            <person name="Winkler M.E."/>
        </authorList>
    </citation>
    <scope>NUCLEOTIDE SEQUENCE</scope>
</reference>
<evidence type="ECO:0000313" key="2">
    <source>
        <dbReference type="EMBL" id="SVC25764.1"/>
    </source>
</evidence>
<protein>
    <recommendedName>
        <fullName evidence="1">Glycosyltransferase 2-like domain-containing protein</fullName>
    </recommendedName>
</protein>
<evidence type="ECO:0000259" key="1">
    <source>
        <dbReference type="Pfam" id="PF00535"/>
    </source>
</evidence>
<gene>
    <name evidence="2" type="ORF">METZ01_LOCUS278618</name>
</gene>
<feature type="non-terminal residue" evidence="2">
    <location>
        <position position="224"/>
    </location>
</feature>
<proteinExistence type="predicted"/>
<accession>A0A382KLI7</accession>
<sequence>MADDFSDDGTWEWMKEIAEKDINVKIHRNEGPTRLGHTILYDTLVNDYATNDIVMIYHADMYACPNLDTEILKHLERGKVVSATRIEPPLHPDGPEKILKDFGIEPEEFDEQGLLRFVSDHVGTREDETTRGIFAPWAMYKDDFQSIGGHDPLYAPQSKEDSDIFNRFVLAGYDLVQTWKGLVYHMTSRGSRFKDGAMRNPAGQVFMKGRESSEWLAQNLRSTR</sequence>
<organism evidence="2">
    <name type="scientific">marine metagenome</name>
    <dbReference type="NCBI Taxonomy" id="408172"/>
    <lineage>
        <taxon>unclassified sequences</taxon>
        <taxon>metagenomes</taxon>
        <taxon>ecological metagenomes</taxon>
    </lineage>
</organism>
<name>A0A382KLI7_9ZZZZ</name>